<evidence type="ECO:0000259" key="1">
    <source>
        <dbReference type="Pfam" id="PF20255"/>
    </source>
</evidence>
<dbReference type="InterPro" id="IPR046541">
    <property type="entry name" value="DUF6606"/>
</dbReference>
<dbReference type="EMBL" id="JAQOWY010000031">
    <property type="protein sequence ID" value="KAK1854758.1"/>
    <property type="molecule type" value="Genomic_DNA"/>
</dbReference>
<gene>
    <name evidence="2" type="ORF">CCHR01_02569</name>
</gene>
<protein>
    <recommendedName>
        <fullName evidence="1">DUF6606 domain-containing protein</fullName>
    </recommendedName>
</protein>
<accession>A0AAD9AVD3</accession>
<feature type="domain" description="DUF6606" evidence="1">
    <location>
        <begin position="20"/>
        <end position="138"/>
    </location>
</feature>
<reference evidence="2" key="1">
    <citation type="submission" date="2023-01" db="EMBL/GenBank/DDBJ databases">
        <title>Colletotrichum chrysophilum M932 genome sequence.</title>
        <authorList>
            <person name="Baroncelli R."/>
        </authorList>
    </citation>
    <scope>NUCLEOTIDE SEQUENCE</scope>
    <source>
        <strain evidence="2">M932</strain>
    </source>
</reference>
<name>A0AAD9AVD3_9PEZI</name>
<dbReference type="AlphaFoldDB" id="A0AAD9AVD3"/>
<evidence type="ECO:0000313" key="3">
    <source>
        <dbReference type="Proteomes" id="UP001243330"/>
    </source>
</evidence>
<proteinExistence type="predicted"/>
<sequence length="141" mass="15819">MAFENLANSETTPDAIALYLFHHIFLPSRLPQQSDFSPHNELALLTLVCQSLSEFKRHLGPEIARSVEIASVAMQHMLQVHTPLHDAIAIDEQSLHKILSTLPEPESIALYVKQQNAGMLITSARDAFQFETFELSLPMLL</sequence>
<keyword evidence="3" id="KW-1185">Reference proteome</keyword>
<comment type="caution">
    <text evidence="2">The sequence shown here is derived from an EMBL/GenBank/DDBJ whole genome shotgun (WGS) entry which is preliminary data.</text>
</comment>
<dbReference type="Pfam" id="PF20255">
    <property type="entry name" value="DUF6606"/>
    <property type="match status" value="1"/>
</dbReference>
<evidence type="ECO:0000313" key="2">
    <source>
        <dbReference type="EMBL" id="KAK1854758.1"/>
    </source>
</evidence>
<dbReference type="Proteomes" id="UP001243330">
    <property type="component" value="Unassembled WGS sequence"/>
</dbReference>
<organism evidence="2 3">
    <name type="scientific">Colletotrichum chrysophilum</name>
    <dbReference type="NCBI Taxonomy" id="1836956"/>
    <lineage>
        <taxon>Eukaryota</taxon>
        <taxon>Fungi</taxon>
        <taxon>Dikarya</taxon>
        <taxon>Ascomycota</taxon>
        <taxon>Pezizomycotina</taxon>
        <taxon>Sordariomycetes</taxon>
        <taxon>Hypocreomycetidae</taxon>
        <taxon>Glomerellales</taxon>
        <taxon>Glomerellaceae</taxon>
        <taxon>Colletotrichum</taxon>
        <taxon>Colletotrichum gloeosporioides species complex</taxon>
    </lineage>
</organism>